<dbReference type="InterPro" id="IPR011990">
    <property type="entry name" value="TPR-like_helical_dom_sf"/>
</dbReference>
<dbReference type="KEGG" id="stac:ABII15_22690"/>
<organism evidence="2">
    <name type="scientific">Streptomyces tabacisoli</name>
    <dbReference type="NCBI Taxonomy" id="3156398"/>
    <lineage>
        <taxon>Bacteria</taxon>
        <taxon>Bacillati</taxon>
        <taxon>Actinomycetota</taxon>
        <taxon>Actinomycetes</taxon>
        <taxon>Kitasatosporales</taxon>
        <taxon>Streptomycetaceae</taxon>
        <taxon>Streptomyces</taxon>
    </lineage>
</organism>
<proteinExistence type="predicted"/>
<dbReference type="Pfam" id="PF13432">
    <property type="entry name" value="TPR_16"/>
    <property type="match status" value="1"/>
</dbReference>
<accession>A0AAU8IWJ0</accession>
<dbReference type="RefSeq" id="WP_353944152.1">
    <property type="nucleotide sequence ID" value="NZ_CP159534.1"/>
</dbReference>
<reference evidence="2" key="1">
    <citation type="submission" date="2024-06" db="EMBL/GenBank/DDBJ databases">
        <title>Streptomyces sp. strain HUAS MG91 genome sequences.</title>
        <authorList>
            <person name="Mo P."/>
        </authorList>
    </citation>
    <scope>NUCLEOTIDE SEQUENCE</scope>
    <source>
        <strain evidence="2">HUAS MG91</strain>
    </source>
</reference>
<evidence type="ECO:0000256" key="1">
    <source>
        <dbReference type="SAM" id="MobiDB-lite"/>
    </source>
</evidence>
<dbReference type="SUPFAM" id="SSF48452">
    <property type="entry name" value="TPR-like"/>
    <property type="match status" value="1"/>
</dbReference>
<dbReference type="EMBL" id="CP159534">
    <property type="protein sequence ID" value="XCJ72594.1"/>
    <property type="molecule type" value="Genomic_DNA"/>
</dbReference>
<dbReference type="AlphaFoldDB" id="A0AAU8IWJ0"/>
<dbReference type="Gene3D" id="1.25.40.10">
    <property type="entry name" value="Tetratricopeptide repeat domain"/>
    <property type="match status" value="1"/>
</dbReference>
<feature type="region of interest" description="Disordered" evidence="1">
    <location>
        <begin position="131"/>
        <end position="156"/>
    </location>
</feature>
<protein>
    <submittedName>
        <fullName evidence="2">Tetratricopeptide repeat protein</fullName>
    </submittedName>
</protein>
<sequence>MTAPVTPAAAPAVAVVCPIPRCRTHNDAAAESCGRCGTPLRAYVRLGAHTARLFNDGLAAARDGDFAAARDRFAAIVHWCPHDAEARSALGLACYELGDTAEARRQWQQTAARRPQDRTARAGLALLDTADMSAAVADPPDEGVASADPPRPAAPE</sequence>
<name>A0AAU8IWJ0_9ACTN</name>
<gene>
    <name evidence="2" type="ORF">ABII15_22690</name>
</gene>
<evidence type="ECO:0000313" key="2">
    <source>
        <dbReference type="EMBL" id="XCJ72594.1"/>
    </source>
</evidence>